<proteinExistence type="predicted"/>
<dbReference type="InterPro" id="IPR025340">
    <property type="entry name" value="DUF4246"/>
</dbReference>
<protein>
    <recommendedName>
        <fullName evidence="2">DUF4246 domain-containing protein</fullName>
    </recommendedName>
</protein>
<name>A0A8H4IUJ0_9PEZI</name>
<dbReference type="Proteomes" id="UP000572817">
    <property type="component" value="Unassembled WGS sequence"/>
</dbReference>
<comment type="caution">
    <text evidence="3">The sequence shown here is derived from an EMBL/GenBank/DDBJ whole genome shotgun (WGS) entry which is preliminary data.</text>
</comment>
<evidence type="ECO:0000259" key="2">
    <source>
        <dbReference type="Pfam" id="PF14033"/>
    </source>
</evidence>
<organism evidence="3 4">
    <name type="scientific">Botryosphaeria dothidea</name>
    <dbReference type="NCBI Taxonomy" id="55169"/>
    <lineage>
        <taxon>Eukaryota</taxon>
        <taxon>Fungi</taxon>
        <taxon>Dikarya</taxon>
        <taxon>Ascomycota</taxon>
        <taxon>Pezizomycotina</taxon>
        <taxon>Dothideomycetes</taxon>
        <taxon>Dothideomycetes incertae sedis</taxon>
        <taxon>Botryosphaeriales</taxon>
        <taxon>Botryosphaeriaceae</taxon>
        <taxon>Botryosphaeria</taxon>
    </lineage>
</organism>
<dbReference type="Pfam" id="PF14033">
    <property type="entry name" value="DUF4246"/>
    <property type="match status" value="1"/>
</dbReference>
<feature type="compositionally biased region" description="Basic and acidic residues" evidence="1">
    <location>
        <begin position="1"/>
        <end position="10"/>
    </location>
</feature>
<dbReference type="PANTHER" id="PTHR33119:SF1">
    <property type="entry name" value="FE2OG DIOXYGENASE DOMAIN-CONTAINING PROTEIN"/>
    <property type="match status" value="1"/>
</dbReference>
<keyword evidence="4" id="KW-1185">Reference proteome</keyword>
<gene>
    <name evidence="3" type="ORF">GTA08_BOTSDO05185</name>
</gene>
<dbReference type="InterPro" id="IPR049192">
    <property type="entry name" value="DUF4246_C"/>
</dbReference>
<dbReference type="OrthoDB" id="415532at2759"/>
<evidence type="ECO:0000256" key="1">
    <source>
        <dbReference type="SAM" id="MobiDB-lite"/>
    </source>
</evidence>
<evidence type="ECO:0000313" key="4">
    <source>
        <dbReference type="Proteomes" id="UP000572817"/>
    </source>
</evidence>
<feature type="domain" description="DUF4246" evidence="2">
    <location>
        <begin position="5"/>
        <end position="226"/>
    </location>
</feature>
<sequence length="291" mass="33186">MDHERPRRIDPSSYQTTCPTPPLEFDTEEDEFYDWMDANRAIIDPEPNIHAFDNASSYPTINLVDDFPGDVQVIVRLNNIELTPEGPQLTSGTWHIEGMMNEHICAACIFVFDSVNILGNAIDFRQRSDFDEFHDLCGYIDYYDFADVLGIADGEEVYQRLGRVPLPEGRLVAFPNVLQARAADLRLADPTERGHCSFLTILLVDPSIRILSTANVPPRQHDWWAKALYPDPNHRLGILPSEIFHRILFFASDPSYSIGPQQARVEKAARDIDSLRFERALNRRVQTADID</sequence>
<reference evidence="3" key="1">
    <citation type="submission" date="2020-04" db="EMBL/GenBank/DDBJ databases">
        <title>Genome Assembly and Annotation of Botryosphaeria dothidea sdau 11-99, a Latent Pathogen of Apple Fruit Ring Rot in China.</title>
        <authorList>
            <person name="Yu C."/>
            <person name="Diao Y."/>
            <person name="Lu Q."/>
            <person name="Zhao J."/>
            <person name="Cui S."/>
            <person name="Peng C."/>
            <person name="He B."/>
            <person name="Liu H."/>
        </authorList>
    </citation>
    <scope>NUCLEOTIDE SEQUENCE [LARGE SCALE GENOMIC DNA]</scope>
    <source>
        <strain evidence="3">Sdau11-99</strain>
    </source>
</reference>
<dbReference type="PANTHER" id="PTHR33119">
    <property type="entry name" value="IFI3P"/>
    <property type="match status" value="1"/>
</dbReference>
<dbReference type="AlphaFoldDB" id="A0A8H4IUJ0"/>
<accession>A0A8H4IUJ0</accession>
<evidence type="ECO:0000313" key="3">
    <source>
        <dbReference type="EMBL" id="KAF4306604.1"/>
    </source>
</evidence>
<dbReference type="EMBL" id="WWBZ02000033">
    <property type="protein sequence ID" value="KAF4306604.1"/>
    <property type="molecule type" value="Genomic_DNA"/>
</dbReference>
<feature type="region of interest" description="Disordered" evidence="1">
    <location>
        <begin position="1"/>
        <end position="23"/>
    </location>
</feature>